<dbReference type="PANTHER" id="PTHR21184">
    <property type="entry name" value="MENORIN (DENDRITIC BRANCHING PROTEIN)"/>
    <property type="match status" value="1"/>
</dbReference>
<comment type="caution">
    <text evidence="3">The sequence shown here is derived from an EMBL/GenBank/DDBJ whole genome shotgun (WGS) entry which is preliminary data.</text>
</comment>
<dbReference type="AlphaFoldDB" id="A0A820RYG0"/>
<name>A0A820RYG0_9BILA</name>
<organism evidence="3 4">
    <name type="scientific">Adineta steineri</name>
    <dbReference type="NCBI Taxonomy" id="433720"/>
    <lineage>
        <taxon>Eukaryota</taxon>
        <taxon>Metazoa</taxon>
        <taxon>Spiralia</taxon>
        <taxon>Gnathifera</taxon>
        <taxon>Rotifera</taxon>
        <taxon>Eurotatoria</taxon>
        <taxon>Bdelloidea</taxon>
        <taxon>Adinetida</taxon>
        <taxon>Adinetidae</taxon>
        <taxon>Adineta</taxon>
    </lineage>
</organism>
<evidence type="ECO:0000313" key="4">
    <source>
        <dbReference type="Proteomes" id="UP000663881"/>
    </source>
</evidence>
<accession>A0A820RYG0</accession>
<evidence type="ECO:0000259" key="2">
    <source>
        <dbReference type="Pfam" id="PF10223"/>
    </source>
</evidence>
<feature type="non-terminal residue" evidence="3">
    <location>
        <position position="1"/>
    </location>
</feature>
<dbReference type="PANTHER" id="PTHR21184:SF6">
    <property type="entry name" value="CONSERVED PLASMA MEMBRANE PROTEIN"/>
    <property type="match status" value="1"/>
</dbReference>
<evidence type="ECO:0000256" key="1">
    <source>
        <dbReference type="ARBA" id="ARBA00044953"/>
    </source>
</evidence>
<reference evidence="3" key="1">
    <citation type="submission" date="2021-02" db="EMBL/GenBank/DDBJ databases">
        <authorList>
            <person name="Nowell W R."/>
        </authorList>
    </citation>
    <scope>NUCLEOTIDE SEQUENCE</scope>
</reference>
<comment type="similarity">
    <text evidence="1">Belongs to the menorin family.</text>
</comment>
<protein>
    <recommendedName>
        <fullName evidence="2">Menorin-like domain-containing protein</fullName>
    </recommendedName>
</protein>
<evidence type="ECO:0000313" key="3">
    <source>
        <dbReference type="EMBL" id="CAF4445492.1"/>
    </source>
</evidence>
<dbReference type="InterPro" id="IPR019356">
    <property type="entry name" value="Menorin_dom"/>
</dbReference>
<dbReference type="Pfam" id="PF10223">
    <property type="entry name" value="Menorin_N"/>
    <property type="match status" value="1"/>
</dbReference>
<dbReference type="EMBL" id="CAJOAY010034510">
    <property type="protein sequence ID" value="CAF4445492.1"/>
    <property type="molecule type" value="Genomic_DNA"/>
</dbReference>
<dbReference type="Proteomes" id="UP000663881">
    <property type="component" value="Unassembled WGS sequence"/>
</dbReference>
<sequence>MSTSDKRYFQHTLHYFPSVENDASRVTWAHAVNSREKLEEALKSPLMFIEADILIGSA</sequence>
<dbReference type="GO" id="GO:0005615">
    <property type="term" value="C:extracellular space"/>
    <property type="evidence" value="ECO:0007669"/>
    <property type="project" value="TreeGrafter"/>
</dbReference>
<proteinExistence type="inferred from homology"/>
<feature type="domain" description="Menorin-like" evidence="2">
    <location>
        <begin position="22"/>
        <end position="56"/>
    </location>
</feature>
<gene>
    <name evidence="3" type="ORF">OKA104_LOCUS53867</name>
</gene>